<feature type="transmembrane region" description="Helical" evidence="1">
    <location>
        <begin position="288"/>
        <end position="305"/>
    </location>
</feature>
<evidence type="ECO:0008006" key="4">
    <source>
        <dbReference type="Google" id="ProtNLM"/>
    </source>
</evidence>
<keyword evidence="1" id="KW-0472">Membrane</keyword>
<dbReference type="AlphaFoldDB" id="A0A1Y6LF57"/>
<dbReference type="Proteomes" id="UP000215453">
    <property type="component" value="Chromosome 3"/>
</dbReference>
<feature type="transmembrane region" description="Helical" evidence="1">
    <location>
        <begin position="357"/>
        <end position="378"/>
    </location>
</feature>
<keyword evidence="1" id="KW-1133">Transmembrane helix</keyword>
<protein>
    <recommendedName>
        <fullName evidence="4">Integral membrane protein</fullName>
    </recommendedName>
</protein>
<proteinExistence type="predicted"/>
<reference evidence="2 3" key="1">
    <citation type="submission" date="2016-10" db="EMBL/GenBank/DDBJ databases">
        <authorList>
            <person name="Varghese N."/>
        </authorList>
    </citation>
    <scope>NUCLEOTIDE SEQUENCE [LARGE SCALE GENOMIC DNA]</scope>
</reference>
<accession>A0A1Y6LF57</accession>
<dbReference type="EMBL" id="LT882678">
    <property type="protein sequence ID" value="SMY22010.1"/>
    <property type="molecule type" value="Genomic_DNA"/>
</dbReference>
<organism evidence="2 3">
    <name type="scientific">Zymoseptoria tritici ST99CH_1A5</name>
    <dbReference type="NCBI Taxonomy" id="1276529"/>
    <lineage>
        <taxon>Eukaryota</taxon>
        <taxon>Fungi</taxon>
        <taxon>Dikarya</taxon>
        <taxon>Ascomycota</taxon>
        <taxon>Pezizomycotina</taxon>
        <taxon>Dothideomycetes</taxon>
        <taxon>Dothideomycetidae</taxon>
        <taxon>Mycosphaerellales</taxon>
        <taxon>Mycosphaerellaceae</taxon>
        <taxon>Zymoseptoria</taxon>
    </lineage>
</organism>
<feature type="transmembrane region" description="Helical" evidence="1">
    <location>
        <begin position="157"/>
        <end position="180"/>
    </location>
</feature>
<feature type="transmembrane region" description="Helical" evidence="1">
    <location>
        <begin position="119"/>
        <end position="145"/>
    </location>
</feature>
<evidence type="ECO:0000313" key="2">
    <source>
        <dbReference type="EMBL" id="SMY22010.1"/>
    </source>
</evidence>
<name>A0A1Y6LF57_ZYMTR</name>
<sequence>MASSSPMKEIRPIPFLHPTQAIYSGLPQANPSHRKDTGAPSIDDVAAGESALTCPADKKPLPGHVQYKWTSRDNRKGRHTLVVPRASSHKVATPPPTTTFKATLHGLWRMLTYYPYWDISYLVAVLFTLGSLVWVLNSFFVFLPLANPRSNFPGEVLYGGGITAFIGVIIFEIGGALALLEAVNENRERCFGWAVARLYAGRKSVDGENDDDDDAVKTLPVGNDCSHDQESPPVTPYELQLQPPMKLLDPKPMHTYSWHPVIPSRRRRKRWVWWPSPEALRMHHSRSIGFLASLILFVSATIFFISGFTSLPGIINTMNRTQTCILYWVPQLIGGVGFVVSGWMFMIETQQHWWKPAVDVLGWHVGFWNFVGGIGFLLCPCFGFDSQPWAQYQACLATLWGSWAFLIGSVVQWYECLEKNPVVVARR</sequence>
<feature type="transmembrane region" description="Helical" evidence="1">
    <location>
        <begin position="390"/>
        <end position="411"/>
    </location>
</feature>
<gene>
    <name evidence="2" type="ORF">ZT1A5_G3449</name>
</gene>
<feature type="transmembrane region" description="Helical" evidence="1">
    <location>
        <begin position="325"/>
        <end position="345"/>
    </location>
</feature>
<evidence type="ECO:0000313" key="3">
    <source>
        <dbReference type="Proteomes" id="UP000215453"/>
    </source>
</evidence>
<evidence type="ECO:0000256" key="1">
    <source>
        <dbReference type="SAM" id="Phobius"/>
    </source>
</evidence>
<keyword evidence="1" id="KW-0812">Transmembrane</keyword>